<reference evidence="2 3" key="1">
    <citation type="submission" date="2016-10" db="EMBL/GenBank/DDBJ databases">
        <authorList>
            <person name="de Groot N.N."/>
        </authorList>
    </citation>
    <scope>NUCLEOTIDE SEQUENCE [LARGE SCALE GENOMIC DNA]</scope>
    <source>
        <strain evidence="2 3">DSM 1801</strain>
    </source>
</reference>
<protein>
    <submittedName>
        <fullName evidence="2">Uncharacterized protein</fullName>
    </submittedName>
</protein>
<proteinExistence type="predicted"/>
<feature type="coiled-coil region" evidence="1">
    <location>
        <begin position="242"/>
        <end position="298"/>
    </location>
</feature>
<dbReference type="InterPro" id="IPR043756">
    <property type="entry name" value="DUF5702"/>
</dbReference>
<dbReference type="Proteomes" id="UP000199800">
    <property type="component" value="Unassembled WGS sequence"/>
</dbReference>
<dbReference type="OrthoDB" id="5135382at2"/>
<evidence type="ECO:0000313" key="3">
    <source>
        <dbReference type="Proteomes" id="UP000199800"/>
    </source>
</evidence>
<dbReference type="AlphaFoldDB" id="A0A1I0DB98"/>
<name>A0A1I0DB98_9FIRM</name>
<gene>
    <name evidence="2" type="ORF">SAMN04487772_11368</name>
</gene>
<dbReference type="RefSeq" id="WP_092478049.1">
    <property type="nucleotide sequence ID" value="NZ_FOHN01000013.1"/>
</dbReference>
<keyword evidence="1" id="KW-0175">Coiled coil</keyword>
<sequence length="776" mass="90460">MINNKGTATIFLIALFAVLAGAIGILLECARYKGFQLYTKQLLDLAGNSIMAEYYRPLYDDYHIFYLAFSEKQDKEEYILSKAKESIDYGVKPIEKSLMGFKSPRRAFTAPDRYSIKVKEMEMALDNQGKFFKKQAVSYMKYKGIGKEQGEVEAVIDETERLRTSKEVIEEKLKCEECLSQKSEALLKLMELIDGVKIDEDGEVSVKKDFVKKMVIEKPTMHSVGINQIELWTKLQKKYVDVIQLQKEMKQCIQNLLRLRKEQEKFEDATIEIEETSKKEKEKKIKERESRIQQVSQDVKRESLSYDNKRKLFEELIQETRDYINKALEVTEKVEREEKGMRSQIRKYEQKLSSEMGNMESSLVRELKEDIHTMNGVTQDGFDLVEVKKVLQNNLSVLANVNISELADWKKPLELQLKVVENNCLLLKGYDMSKLTFMYREFSERKADSPVKRMKELLSQGLVPLVLPDNTELSEGELEMDLVPQSRVQDKSDFSFSKIREKRELLHELVTCFQRHNQMGRTVKEGIQDAADMFYMLSYEQEHFKCFLSKEERKEKKVLQYEQEFLISGRGTDKENLYEIIEELAVDRTFANFISILTDQKKKALARETAMAVVGGTGIAPLMHVTETLILLAWSLEEALVDVAGMLKEKRVNLIKSGSEFLVEYKDLLCASRDLIQEKANKLSSVKQGLTYSLFLKMRLFLNQGTDKIYRCMELINQNIVLRYDKAFRFENCIGQFWLSMKTDISNKFLFLQFANEVVKKNKFNWSYETEMQQSY</sequence>
<evidence type="ECO:0000256" key="1">
    <source>
        <dbReference type="SAM" id="Coils"/>
    </source>
</evidence>
<keyword evidence="3" id="KW-1185">Reference proteome</keyword>
<dbReference type="EMBL" id="FOHN01000013">
    <property type="protein sequence ID" value="SET28845.1"/>
    <property type="molecule type" value="Genomic_DNA"/>
</dbReference>
<evidence type="ECO:0000313" key="2">
    <source>
        <dbReference type="EMBL" id="SET28845.1"/>
    </source>
</evidence>
<accession>A0A1I0DB98</accession>
<organism evidence="2 3">
    <name type="scientific">[Clostridium] polysaccharolyticum</name>
    <dbReference type="NCBI Taxonomy" id="29364"/>
    <lineage>
        <taxon>Bacteria</taxon>
        <taxon>Bacillati</taxon>
        <taxon>Bacillota</taxon>
        <taxon>Clostridia</taxon>
        <taxon>Lachnospirales</taxon>
        <taxon>Lachnospiraceae</taxon>
    </lineage>
</organism>
<dbReference type="Pfam" id="PF18960">
    <property type="entry name" value="DUF5702"/>
    <property type="match status" value="1"/>
</dbReference>
<dbReference type="STRING" id="29364.SAMN04487772_11368"/>